<keyword evidence="2" id="KW-1185">Reference proteome</keyword>
<sequence length="249" mass="26115">MPTRSVSMYTVSRALSSRIFSIPLTVFSSRTKILRRSSWLAIRANVRKARRPPSIVMACGSSAVVELVGAACSSAEAGSVVAAIFGALLPGTLADVVASNTSSSATATRRMSGEGANADRRLSLLDGASACGLSTLTMTSSWSCSPAALASSTISCFTFTSRGPSRSVTFRSFFGASDAGAAPSGSSSRFSLSGVGVFERLASIALLWSRMYKPFCALTLAGDVVFAALWQALVGERLVHVRRRPTWVH</sequence>
<name>A0ACB8REZ1_9AGAM</name>
<evidence type="ECO:0000313" key="2">
    <source>
        <dbReference type="Proteomes" id="UP000814033"/>
    </source>
</evidence>
<reference evidence="1" key="1">
    <citation type="submission" date="2021-02" db="EMBL/GenBank/DDBJ databases">
        <authorList>
            <consortium name="DOE Joint Genome Institute"/>
            <person name="Ahrendt S."/>
            <person name="Looney B.P."/>
            <person name="Miyauchi S."/>
            <person name="Morin E."/>
            <person name="Drula E."/>
            <person name="Courty P.E."/>
            <person name="Chicoki N."/>
            <person name="Fauchery L."/>
            <person name="Kohler A."/>
            <person name="Kuo A."/>
            <person name="Labutti K."/>
            <person name="Pangilinan J."/>
            <person name="Lipzen A."/>
            <person name="Riley R."/>
            <person name="Andreopoulos W."/>
            <person name="He G."/>
            <person name="Johnson J."/>
            <person name="Barry K.W."/>
            <person name="Grigoriev I.V."/>
            <person name="Nagy L."/>
            <person name="Hibbett D."/>
            <person name="Henrissat B."/>
            <person name="Matheny P.B."/>
            <person name="Labbe J."/>
            <person name="Martin F."/>
        </authorList>
    </citation>
    <scope>NUCLEOTIDE SEQUENCE</scope>
    <source>
        <strain evidence="1">FP105234-sp</strain>
    </source>
</reference>
<reference evidence="1" key="2">
    <citation type="journal article" date="2022" name="New Phytol.">
        <title>Evolutionary transition to the ectomycorrhizal habit in the genomes of a hyperdiverse lineage of mushroom-forming fungi.</title>
        <authorList>
            <person name="Looney B."/>
            <person name="Miyauchi S."/>
            <person name="Morin E."/>
            <person name="Drula E."/>
            <person name="Courty P.E."/>
            <person name="Kohler A."/>
            <person name="Kuo A."/>
            <person name="LaButti K."/>
            <person name="Pangilinan J."/>
            <person name="Lipzen A."/>
            <person name="Riley R."/>
            <person name="Andreopoulos W."/>
            <person name="He G."/>
            <person name="Johnson J."/>
            <person name="Nolan M."/>
            <person name="Tritt A."/>
            <person name="Barry K.W."/>
            <person name="Grigoriev I.V."/>
            <person name="Nagy L.G."/>
            <person name="Hibbett D."/>
            <person name="Henrissat B."/>
            <person name="Matheny P.B."/>
            <person name="Labbe J."/>
            <person name="Martin F.M."/>
        </authorList>
    </citation>
    <scope>NUCLEOTIDE SEQUENCE</scope>
    <source>
        <strain evidence="1">FP105234-sp</strain>
    </source>
</reference>
<organism evidence="1 2">
    <name type="scientific">Auriscalpium vulgare</name>
    <dbReference type="NCBI Taxonomy" id="40419"/>
    <lineage>
        <taxon>Eukaryota</taxon>
        <taxon>Fungi</taxon>
        <taxon>Dikarya</taxon>
        <taxon>Basidiomycota</taxon>
        <taxon>Agaricomycotina</taxon>
        <taxon>Agaricomycetes</taxon>
        <taxon>Russulales</taxon>
        <taxon>Auriscalpiaceae</taxon>
        <taxon>Auriscalpium</taxon>
    </lineage>
</organism>
<dbReference type="Proteomes" id="UP000814033">
    <property type="component" value="Unassembled WGS sequence"/>
</dbReference>
<evidence type="ECO:0000313" key="1">
    <source>
        <dbReference type="EMBL" id="KAI0042643.1"/>
    </source>
</evidence>
<dbReference type="EMBL" id="MU276055">
    <property type="protein sequence ID" value="KAI0042643.1"/>
    <property type="molecule type" value="Genomic_DNA"/>
</dbReference>
<accession>A0ACB8REZ1</accession>
<proteinExistence type="predicted"/>
<gene>
    <name evidence="1" type="ORF">FA95DRAFT_545295</name>
</gene>
<comment type="caution">
    <text evidence="1">The sequence shown here is derived from an EMBL/GenBank/DDBJ whole genome shotgun (WGS) entry which is preliminary data.</text>
</comment>
<protein>
    <submittedName>
        <fullName evidence="1">Uncharacterized protein</fullName>
    </submittedName>
</protein>